<evidence type="ECO:0000256" key="1">
    <source>
        <dbReference type="ARBA" id="ARBA00023125"/>
    </source>
</evidence>
<gene>
    <name evidence="3" type="ORF">SAMN04488122_6661</name>
</gene>
<dbReference type="AlphaFoldDB" id="A0A1I0SDK7"/>
<evidence type="ECO:0000313" key="3">
    <source>
        <dbReference type="EMBL" id="SEW56422.1"/>
    </source>
</evidence>
<sequence length="75" mass="8535">MNALQEEEILKEFGKKLQKLRKAKKLSIRNFAYAAELSVSYVQKLEAGLSNPSYTTLLKIIDTLSVDLNHFASEF</sequence>
<dbReference type="InterPro" id="IPR010982">
    <property type="entry name" value="Lambda_DNA-bd_dom_sf"/>
</dbReference>
<dbReference type="PANTHER" id="PTHR46797">
    <property type="entry name" value="HTH-TYPE TRANSCRIPTIONAL REGULATOR"/>
    <property type="match status" value="1"/>
</dbReference>
<dbReference type="PROSITE" id="PS50943">
    <property type="entry name" value="HTH_CROC1"/>
    <property type="match status" value="1"/>
</dbReference>
<dbReference type="SMART" id="SM00530">
    <property type="entry name" value="HTH_XRE"/>
    <property type="match status" value="1"/>
</dbReference>
<evidence type="ECO:0000313" key="4">
    <source>
        <dbReference type="Proteomes" id="UP000199310"/>
    </source>
</evidence>
<dbReference type="SUPFAM" id="SSF47413">
    <property type="entry name" value="lambda repressor-like DNA-binding domains"/>
    <property type="match status" value="1"/>
</dbReference>
<dbReference type="CDD" id="cd00093">
    <property type="entry name" value="HTH_XRE"/>
    <property type="match status" value="1"/>
</dbReference>
<proteinExistence type="predicted"/>
<dbReference type="InterPro" id="IPR001387">
    <property type="entry name" value="Cro/C1-type_HTH"/>
</dbReference>
<dbReference type="Pfam" id="PF01381">
    <property type="entry name" value="HTH_3"/>
    <property type="match status" value="1"/>
</dbReference>
<keyword evidence="1" id="KW-0238">DNA-binding</keyword>
<dbReference type="EMBL" id="FOJG01000002">
    <property type="protein sequence ID" value="SEW56422.1"/>
    <property type="molecule type" value="Genomic_DNA"/>
</dbReference>
<dbReference type="GO" id="GO:0005829">
    <property type="term" value="C:cytosol"/>
    <property type="evidence" value="ECO:0007669"/>
    <property type="project" value="TreeGrafter"/>
</dbReference>
<keyword evidence="4" id="KW-1185">Reference proteome</keyword>
<reference evidence="4" key="1">
    <citation type="submission" date="2016-10" db="EMBL/GenBank/DDBJ databases">
        <authorList>
            <person name="Varghese N."/>
            <person name="Submissions S."/>
        </authorList>
    </citation>
    <scope>NUCLEOTIDE SEQUENCE [LARGE SCALE GENOMIC DNA]</scope>
    <source>
        <strain evidence="4">DSM 3695</strain>
    </source>
</reference>
<dbReference type="GO" id="GO:0003677">
    <property type="term" value="F:DNA binding"/>
    <property type="evidence" value="ECO:0007669"/>
    <property type="project" value="UniProtKB-KW"/>
</dbReference>
<dbReference type="Gene3D" id="1.10.260.40">
    <property type="entry name" value="lambda repressor-like DNA-binding domains"/>
    <property type="match status" value="1"/>
</dbReference>
<dbReference type="GO" id="GO:0003700">
    <property type="term" value="F:DNA-binding transcription factor activity"/>
    <property type="evidence" value="ECO:0007669"/>
    <property type="project" value="TreeGrafter"/>
</dbReference>
<protein>
    <submittedName>
        <fullName evidence="3">Helix-turn-helix</fullName>
    </submittedName>
</protein>
<dbReference type="STRING" id="29529.SAMN04488122_6661"/>
<dbReference type="OrthoDB" id="1357763at2"/>
<organism evidence="3 4">
    <name type="scientific">Chitinophaga arvensicola</name>
    <dbReference type="NCBI Taxonomy" id="29529"/>
    <lineage>
        <taxon>Bacteria</taxon>
        <taxon>Pseudomonadati</taxon>
        <taxon>Bacteroidota</taxon>
        <taxon>Chitinophagia</taxon>
        <taxon>Chitinophagales</taxon>
        <taxon>Chitinophagaceae</taxon>
        <taxon>Chitinophaga</taxon>
    </lineage>
</organism>
<name>A0A1I0SDK7_9BACT</name>
<evidence type="ECO:0000259" key="2">
    <source>
        <dbReference type="PROSITE" id="PS50943"/>
    </source>
</evidence>
<feature type="domain" description="HTH cro/C1-type" evidence="2">
    <location>
        <begin position="17"/>
        <end position="71"/>
    </location>
</feature>
<dbReference type="InterPro" id="IPR050807">
    <property type="entry name" value="TransReg_Diox_bact_type"/>
</dbReference>
<dbReference type="RefSeq" id="WP_089903787.1">
    <property type="nucleotide sequence ID" value="NZ_FOJG01000002.1"/>
</dbReference>
<dbReference type="Proteomes" id="UP000199310">
    <property type="component" value="Unassembled WGS sequence"/>
</dbReference>
<accession>A0A1I0SDK7</accession>
<dbReference type="PANTHER" id="PTHR46797:SF1">
    <property type="entry name" value="METHYLPHOSPHONATE SYNTHASE"/>
    <property type="match status" value="1"/>
</dbReference>